<dbReference type="Proteomes" id="UP001245184">
    <property type="component" value="Unassembled WGS sequence"/>
</dbReference>
<evidence type="ECO:0000256" key="1">
    <source>
        <dbReference type="SAM" id="MobiDB-lite"/>
    </source>
</evidence>
<dbReference type="PANTHER" id="PTHR38442:SF1">
    <property type="entry name" value="INNER MEMBRANE PROTEIN"/>
    <property type="match status" value="1"/>
</dbReference>
<proteinExistence type="predicted"/>
<name>A0ABD5CR87_9BURK</name>
<dbReference type="InterPro" id="IPR007383">
    <property type="entry name" value="DUF445"/>
</dbReference>
<dbReference type="EMBL" id="JAVIZN010000002">
    <property type="protein sequence ID" value="MDR6206489.1"/>
    <property type="molecule type" value="Genomic_DNA"/>
</dbReference>
<evidence type="ECO:0000313" key="3">
    <source>
        <dbReference type="Proteomes" id="UP001245184"/>
    </source>
</evidence>
<protein>
    <submittedName>
        <fullName evidence="2">Uncharacterized membrane-anchored protein YjiN (DUF445 family)</fullName>
    </submittedName>
</protein>
<reference evidence="2 3" key="1">
    <citation type="submission" date="2023-08" db="EMBL/GenBank/DDBJ databases">
        <title>Genome sequencing of plant associated microbes to promote plant fitness in Sorghum bicolor and Oryza sativa.</title>
        <authorList>
            <person name="Coleman-Derr D."/>
        </authorList>
    </citation>
    <scope>NUCLEOTIDE SEQUENCE [LARGE SCALE GENOMIC DNA]</scope>
    <source>
        <strain evidence="2 3">SLBN-33</strain>
    </source>
</reference>
<gene>
    <name evidence="2" type="ORF">QF025_005209</name>
</gene>
<dbReference type="PANTHER" id="PTHR38442">
    <property type="entry name" value="INNER MEMBRANE PROTEIN-RELATED"/>
    <property type="match status" value="1"/>
</dbReference>
<accession>A0ABD5CR87</accession>
<sequence length="443" mass="49357">MNKALELKKAKRTPLLLLAAAACVFVATALMPRGLWIDGIKAVAEAAMVGALADWFAVAALFRRVPIPLVSAHTAIIPRNKHKIADNLAVFVQDKFLDVPSLVGLIRKHDPAQSIARWLAEPANSARLGDYVVKLTSGMLDLTDDVRIQVFIKDALRDVLAKVDLSQSMGSILDTLTKDGRHQELLDAGIEQVVALLREPQAREFIAERIVDWVKSEYPKMEKILPSAWLGEKGAEALANAVNRMLEQISENPTHELRQKFDGAAHKLIVKLKSDPAFLQKGEELKRYLVEGEALASYVKDMWGELRAWLKRDLHSSDSALHARVVASGQWVGPRTRERSGVAPVAERSPRRSRARDGARVRAIPHTAYQRYREKLERAGDVAANRVEHRPGSAIHPHQRNGGRRLYRFAALCEHATVRLAARAHRLSARYSVARRKAPTIRA</sequence>
<dbReference type="Pfam" id="PF04286">
    <property type="entry name" value="DUF445"/>
    <property type="match status" value="1"/>
</dbReference>
<organism evidence="2 3">
    <name type="scientific">Paraburkholderia graminis</name>
    <dbReference type="NCBI Taxonomy" id="60548"/>
    <lineage>
        <taxon>Bacteria</taxon>
        <taxon>Pseudomonadati</taxon>
        <taxon>Pseudomonadota</taxon>
        <taxon>Betaproteobacteria</taxon>
        <taxon>Burkholderiales</taxon>
        <taxon>Burkholderiaceae</taxon>
        <taxon>Paraburkholderia</taxon>
    </lineage>
</organism>
<evidence type="ECO:0000313" key="2">
    <source>
        <dbReference type="EMBL" id="MDR6206489.1"/>
    </source>
</evidence>
<dbReference type="AlphaFoldDB" id="A0ABD5CR87"/>
<dbReference type="PROSITE" id="PS51257">
    <property type="entry name" value="PROKAR_LIPOPROTEIN"/>
    <property type="match status" value="1"/>
</dbReference>
<comment type="caution">
    <text evidence="2">The sequence shown here is derived from an EMBL/GenBank/DDBJ whole genome shotgun (WGS) entry which is preliminary data.</text>
</comment>
<feature type="region of interest" description="Disordered" evidence="1">
    <location>
        <begin position="337"/>
        <end position="359"/>
    </location>
</feature>